<feature type="compositionally biased region" description="Polar residues" evidence="1">
    <location>
        <begin position="62"/>
        <end position="84"/>
    </location>
</feature>
<proteinExistence type="predicted"/>
<dbReference type="AlphaFoldDB" id="A0A2G5TDL6"/>
<accession>A0A2G5TDL6</accession>
<dbReference type="Proteomes" id="UP000230233">
    <property type="component" value="Chromosome V"/>
</dbReference>
<reference evidence="3" key="1">
    <citation type="submission" date="2017-10" db="EMBL/GenBank/DDBJ databases">
        <title>Rapid genome shrinkage in a self-fertile nematode reveals novel sperm competition proteins.</title>
        <authorList>
            <person name="Yin D."/>
            <person name="Schwarz E.M."/>
            <person name="Thomas C.G."/>
            <person name="Felde R.L."/>
            <person name="Korf I.F."/>
            <person name="Cutter A.D."/>
            <person name="Schartner C.M."/>
            <person name="Ralston E.J."/>
            <person name="Meyer B.J."/>
            <person name="Haag E.S."/>
        </authorList>
    </citation>
    <scope>NUCLEOTIDE SEQUENCE [LARGE SCALE GENOMIC DNA]</scope>
    <source>
        <strain evidence="3">JU1422</strain>
    </source>
</reference>
<dbReference type="EMBL" id="PDUG01000005">
    <property type="protein sequence ID" value="PIC25455.1"/>
    <property type="molecule type" value="Genomic_DNA"/>
</dbReference>
<feature type="region of interest" description="Disordered" evidence="1">
    <location>
        <begin position="62"/>
        <end position="88"/>
    </location>
</feature>
<gene>
    <name evidence="2" type="primary">Cnig_chr_V.g18381</name>
    <name evidence="2" type="ORF">B9Z55_018381</name>
</gene>
<dbReference type="OrthoDB" id="5900903at2759"/>
<protein>
    <submittedName>
        <fullName evidence="2">Uncharacterized protein</fullName>
    </submittedName>
</protein>
<evidence type="ECO:0000256" key="1">
    <source>
        <dbReference type="SAM" id="MobiDB-lite"/>
    </source>
</evidence>
<sequence length="108" mass="12253">MRDNLHEYMSEVGENVTQKQVIERIEKCIEARRLSSTIMRNFQQEALNEIPNTVALVNHVTATTEKSKNTNGQSNPDNSNTRDMSNYAYVAEPVSTLFRSATTSSNRK</sequence>
<organism evidence="2 3">
    <name type="scientific">Caenorhabditis nigoni</name>
    <dbReference type="NCBI Taxonomy" id="1611254"/>
    <lineage>
        <taxon>Eukaryota</taxon>
        <taxon>Metazoa</taxon>
        <taxon>Ecdysozoa</taxon>
        <taxon>Nematoda</taxon>
        <taxon>Chromadorea</taxon>
        <taxon>Rhabditida</taxon>
        <taxon>Rhabditina</taxon>
        <taxon>Rhabditomorpha</taxon>
        <taxon>Rhabditoidea</taxon>
        <taxon>Rhabditidae</taxon>
        <taxon>Peloderinae</taxon>
        <taxon>Caenorhabditis</taxon>
    </lineage>
</organism>
<evidence type="ECO:0000313" key="3">
    <source>
        <dbReference type="Proteomes" id="UP000230233"/>
    </source>
</evidence>
<comment type="caution">
    <text evidence="2">The sequence shown here is derived from an EMBL/GenBank/DDBJ whole genome shotgun (WGS) entry which is preliminary data.</text>
</comment>
<name>A0A2G5TDL6_9PELO</name>
<evidence type="ECO:0000313" key="2">
    <source>
        <dbReference type="EMBL" id="PIC25455.1"/>
    </source>
</evidence>
<keyword evidence="3" id="KW-1185">Reference proteome</keyword>